<name>A0AAU8RS31_PSEPU</name>
<gene>
    <name evidence="1" type="ORF">N805_04005</name>
</gene>
<organism evidence="1 2">
    <name type="scientific">Pseudomonas putida S13.1.2</name>
    <dbReference type="NCBI Taxonomy" id="1384061"/>
    <lineage>
        <taxon>Bacteria</taxon>
        <taxon>Pseudomonadati</taxon>
        <taxon>Pseudomonadota</taxon>
        <taxon>Gammaproteobacteria</taxon>
        <taxon>Pseudomonadales</taxon>
        <taxon>Pseudomonadaceae</taxon>
        <taxon>Pseudomonas</taxon>
    </lineage>
</organism>
<evidence type="ECO:0000313" key="2">
    <source>
        <dbReference type="Proteomes" id="UP000033260"/>
    </source>
</evidence>
<dbReference type="InterPro" id="IPR054438">
    <property type="entry name" value="Struct_cement_gp24/gp6"/>
</dbReference>
<protein>
    <submittedName>
        <fullName evidence="1">Uncharacterized protein</fullName>
    </submittedName>
</protein>
<dbReference type="Pfam" id="PF22758">
    <property type="entry name" value="Phage_cement"/>
    <property type="match status" value="1"/>
</dbReference>
<dbReference type="AlphaFoldDB" id="A0AAU8RS31"/>
<dbReference type="Proteomes" id="UP000033260">
    <property type="component" value="Chromosome"/>
</dbReference>
<sequence>MPAIQTNYTANIPAKKLGHIPDMTQADLISRTVETVAGIGFGLPVAQGADDKGCILFAGSGFIGVTTRDRSVLAGEQYARYESARILKKGPITVTASVAVVAGDPVYLTPAGAFTNVSTSNVAIPNSRFDTSASAGALANIFIK</sequence>
<proteinExistence type="predicted"/>
<accession>A0AAU8RS31</accession>
<dbReference type="EMBL" id="CP010979">
    <property type="protein sequence ID" value="AJQ46429.1"/>
    <property type="molecule type" value="Genomic_DNA"/>
</dbReference>
<evidence type="ECO:0000313" key="1">
    <source>
        <dbReference type="EMBL" id="AJQ46429.1"/>
    </source>
</evidence>
<dbReference type="RefSeq" id="WP_019471814.1">
    <property type="nucleotide sequence ID" value="NZ_CP010979.1"/>
</dbReference>
<reference evidence="1 2" key="1">
    <citation type="submission" date="2015-02" db="EMBL/GenBank/DDBJ databases">
        <title>Complete Genome Sequencing of Pseudomonas putida S13.1.2.</title>
        <authorList>
            <person name="Chong T.M."/>
            <person name="Chan K.G."/>
            <person name="Dessaux Y."/>
        </authorList>
    </citation>
    <scope>NUCLEOTIDE SEQUENCE [LARGE SCALE GENOMIC DNA]</scope>
    <source>
        <strain evidence="1 2">S13.1.2</strain>
    </source>
</reference>